<keyword evidence="9 10" id="KW-0460">Magnesium</keyword>
<dbReference type="GO" id="GO:0004363">
    <property type="term" value="F:glutathione synthase activity"/>
    <property type="evidence" value="ECO:0007669"/>
    <property type="project" value="UniProtKB-UniRule"/>
</dbReference>
<dbReference type="FunFam" id="3.40.50.1760:FF:000001">
    <property type="entry name" value="Glutathione synthetase"/>
    <property type="match status" value="1"/>
</dbReference>
<feature type="binding site" evidence="11">
    <location>
        <position position="397"/>
    </location>
    <ligand>
        <name>ATP</name>
        <dbReference type="ChEBI" id="CHEBI:30616"/>
    </ligand>
</feature>
<evidence type="ECO:0000256" key="5">
    <source>
        <dbReference type="ARBA" id="ARBA00022684"/>
    </source>
</evidence>
<feature type="binding site" evidence="11">
    <location>
        <position position="193"/>
    </location>
    <ligand>
        <name>substrate</name>
    </ligand>
</feature>
<feature type="binding site" evidence="12">
    <location>
        <position position="156"/>
    </location>
    <ligand>
        <name>Mg(2+)</name>
        <dbReference type="ChEBI" id="CHEBI:18420"/>
    </ligand>
</feature>
<comment type="similarity">
    <text evidence="2 10">Belongs to the eukaryotic GSH synthase family.</text>
</comment>
<dbReference type="GO" id="GO:0000287">
    <property type="term" value="F:magnesium ion binding"/>
    <property type="evidence" value="ECO:0007669"/>
    <property type="project" value="UniProtKB-UniRule"/>
</dbReference>
<evidence type="ECO:0000313" key="15">
    <source>
        <dbReference type="Proteomes" id="UP001150569"/>
    </source>
</evidence>
<feature type="domain" description="Glutathione synthase substrate-binding" evidence="13">
    <location>
        <begin position="177"/>
        <end position="277"/>
    </location>
</feature>
<evidence type="ECO:0000259" key="13">
    <source>
        <dbReference type="Pfam" id="PF03199"/>
    </source>
</evidence>
<protein>
    <recommendedName>
        <fullName evidence="10">Glutathione synthetase</fullName>
        <shortName evidence="10">GSH-S</shortName>
        <ecNumber evidence="10">6.3.2.3</ecNumber>
    </recommendedName>
</protein>
<feature type="binding site" evidence="11">
    <location>
        <position position="280"/>
    </location>
    <ligand>
        <name>ATP</name>
        <dbReference type="ChEBI" id="CHEBI:30616"/>
    </ligand>
</feature>
<dbReference type="PANTHER" id="PTHR11130:SF0">
    <property type="entry name" value="GLUTATHIONE SYNTHETASE"/>
    <property type="match status" value="1"/>
</dbReference>
<accession>A0A9W8E2B9</accession>
<dbReference type="InterPro" id="IPR014049">
    <property type="entry name" value="Glutathione_synthase_N_euk"/>
</dbReference>
<dbReference type="Pfam" id="PF03917">
    <property type="entry name" value="GSH_synth_ATP"/>
    <property type="match status" value="1"/>
</dbReference>
<dbReference type="FunFam" id="3.30.1490.50:FF:000002">
    <property type="entry name" value="Glutathione synthetase"/>
    <property type="match status" value="1"/>
</dbReference>
<organism evidence="14 15">
    <name type="scientific">Tieghemiomyces parasiticus</name>
    <dbReference type="NCBI Taxonomy" id="78921"/>
    <lineage>
        <taxon>Eukaryota</taxon>
        <taxon>Fungi</taxon>
        <taxon>Fungi incertae sedis</taxon>
        <taxon>Zoopagomycota</taxon>
        <taxon>Kickxellomycotina</taxon>
        <taxon>Dimargaritomycetes</taxon>
        <taxon>Dimargaritales</taxon>
        <taxon>Dimargaritaceae</taxon>
        <taxon>Tieghemiomyces</taxon>
    </lineage>
</organism>
<dbReference type="Gene3D" id="3.30.470.20">
    <property type="entry name" value="ATP-grasp fold, B domain"/>
    <property type="match status" value="1"/>
</dbReference>
<dbReference type="GO" id="GO:0005524">
    <property type="term" value="F:ATP binding"/>
    <property type="evidence" value="ECO:0007669"/>
    <property type="project" value="UniProtKB-UniRule"/>
</dbReference>
<keyword evidence="5 10" id="KW-0317">Glutathione biosynthesis</keyword>
<feature type="binding site" evidence="12">
    <location>
        <position position="158"/>
    </location>
    <ligand>
        <name>Mg(2+)</name>
        <dbReference type="ChEBI" id="CHEBI:18420"/>
    </ligand>
</feature>
<comment type="subunit">
    <text evidence="3">Homodimer.</text>
</comment>
<dbReference type="InterPro" id="IPR004887">
    <property type="entry name" value="GSH_synth_subst-bd"/>
</dbReference>
<comment type="catalytic activity">
    <reaction evidence="10">
        <text>gamma-L-glutamyl-L-cysteine + glycine + ATP = glutathione + ADP + phosphate + H(+)</text>
        <dbReference type="Rhea" id="RHEA:13557"/>
        <dbReference type="ChEBI" id="CHEBI:15378"/>
        <dbReference type="ChEBI" id="CHEBI:30616"/>
        <dbReference type="ChEBI" id="CHEBI:43474"/>
        <dbReference type="ChEBI" id="CHEBI:57305"/>
        <dbReference type="ChEBI" id="CHEBI:57925"/>
        <dbReference type="ChEBI" id="CHEBI:58173"/>
        <dbReference type="ChEBI" id="CHEBI:456216"/>
        <dbReference type="EC" id="6.3.2.3"/>
    </reaction>
</comment>
<dbReference type="InterPro" id="IPR037013">
    <property type="entry name" value="GSH-S_sub-bd_sf"/>
</dbReference>
<dbReference type="EMBL" id="JANBPT010000056">
    <property type="protein sequence ID" value="KAJ1928870.1"/>
    <property type="molecule type" value="Genomic_DNA"/>
</dbReference>
<feature type="binding site" evidence="12">
    <location>
        <position position="342"/>
    </location>
    <ligand>
        <name>Mg(2+)</name>
        <dbReference type="ChEBI" id="CHEBI:18420"/>
    </ligand>
</feature>
<feature type="binding site" evidence="11">
    <location>
        <position position="425"/>
    </location>
    <ligand>
        <name>ATP</name>
        <dbReference type="ChEBI" id="CHEBI:30616"/>
    </ligand>
</feature>
<feature type="binding site" evidence="11">
    <location>
        <begin position="338"/>
        <end position="347"/>
    </location>
    <ligand>
        <name>ATP</name>
        <dbReference type="ChEBI" id="CHEBI:30616"/>
    </ligand>
</feature>
<dbReference type="Pfam" id="PF03199">
    <property type="entry name" value="GSH_synthase"/>
    <property type="match status" value="1"/>
</dbReference>
<feature type="binding site" evidence="11">
    <location>
        <position position="431"/>
    </location>
    <ligand>
        <name>ATP</name>
        <dbReference type="ChEBI" id="CHEBI:30616"/>
    </ligand>
</feature>
<sequence>MASLNTVTYPSDPADPRVRTLGELAVDYALSHGLVMKPAADGAQLSNAAGLAVHAPLALFPSPFPRAGFERALTIQPHLNRLFDRIAADDEFLETYLSSLIKADEFTRRLYDLYRVDRETPRNQRQTAVMGFHRSDYLLHAPDGQLSTAQTIQQVEFNTVSVSFASLGQVTTDFHRAIVLMVVQPNERNIYDQRFVEYELQTKHNINLVRLTVAEVTQKVKLDSANHAMVNGQEVAVIYYRWGYSPDDYNCEEDWTARGLLERSWAIKCPNIAYQLAGTKKVQEVLSRPGALERFIDEPAVCQQLRDCFTGLYPMDSSPAGRQAVAQALESPENFVMKPQREGGGNNIYGTDIPGVLRHMNESEQEAHILMDLIRPPKVHNLLIRNGELHHGPVISELGIFGAWLSDEDGTVHINETRGHLLRTKVESSNEGGIAAGFGVIDSPLLI</sequence>
<comment type="cofactor">
    <cofactor evidence="10 12">
        <name>Mg(2+)</name>
        <dbReference type="ChEBI" id="CHEBI:18420"/>
    </cofactor>
    <text evidence="10 12">Binds 1 Mg(2+) ion per subunit.</text>
</comment>
<dbReference type="PIRSF" id="PIRSF001558">
    <property type="entry name" value="GSHase"/>
    <property type="match status" value="1"/>
</dbReference>
<keyword evidence="7 10" id="KW-0547">Nucleotide-binding</keyword>
<feature type="binding site" evidence="11">
    <location>
        <position position="423"/>
    </location>
    <ligand>
        <name>substrate</name>
    </ligand>
</feature>
<feature type="binding site" evidence="11">
    <location>
        <position position="349"/>
    </location>
    <ligand>
        <name>ATP</name>
        <dbReference type="ChEBI" id="CHEBI:30616"/>
    </ligand>
</feature>
<dbReference type="OrthoDB" id="2020073at2759"/>
<evidence type="ECO:0000256" key="11">
    <source>
        <dbReference type="PIRSR" id="PIRSR001558-1"/>
    </source>
</evidence>
<evidence type="ECO:0000256" key="1">
    <source>
        <dbReference type="ARBA" id="ARBA00004965"/>
    </source>
</evidence>
<dbReference type="Gene3D" id="3.40.50.1760">
    <property type="entry name" value="Glutathione synthase, substrate-binding domain superfamily, eukaryotic"/>
    <property type="match status" value="1"/>
</dbReference>
<dbReference type="SUPFAM" id="SSF52440">
    <property type="entry name" value="PreATP-grasp domain"/>
    <property type="match status" value="1"/>
</dbReference>
<evidence type="ECO:0000256" key="9">
    <source>
        <dbReference type="ARBA" id="ARBA00022842"/>
    </source>
</evidence>
<feature type="binding site" evidence="11">
    <location>
        <position position="156"/>
    </location>
    <ligand>
        <name>ATP</name>
        <dbReference type="ChEBI" id="CHEBI:30616"/>
    </ligand>
</feature>
<dbReference type="SUPFAM" id="SSF56059">
    <property type="entry name" value="Glutathione synthetase ATP-binding domain-like"/>
    <property type="match status" value="1"/>
</dbReference>
<dbReference type="Gene3D" id="1.10.1080.10">
    <property type="entry name" value="Glutathione Synthetase, Chain A, domain 3"/>
    <property type="match status" value="1"/>
</dbReference>
<evidence type="ECO:0000256" key="10">
    <source>
        <dbReference type="PIRNR" id="PIRNR001558"/>
    </source>
</evidence>
<evidence type="ECO:0000256" key="6">
    <source>
        <dbReference type="ARBA" id="ARBA00022723"/>
    </source>
</evidence>
<evidence type="ECO:0000256" key="12">
    <source>
        <dbReference type="PIRSR" id="PIRSR001558-2"/>
    </source>
</evidence>
<keyword evidence="6 10" id="KW-0479">Metal-binding</keyword>
<dbReference type="InterPro" id="IPR014709">
    <property type="entry name" value="Glutathione_synthase_C_euk"/>
</dbReference>
<evidence type="ECO:0000313" key="14">
    <source>
        <dbReference type="EMBL" id="KAJ1928870.1"/>
    </source>
</evidence>
<dbReference type="InterPro" id="IPR005615">
    <property type="entry name" value="Glutathione_synthase"/>
</dbReference>
<dbReference type="InterPro" id="IPR016185">
    <property type="entry name" value="PreATP-grasp_dom_sf"/>
</dbReference>
<dbReference type="NCBIfam" id="TIGR01986">
    <property type="entry name" value="glut_syn_euk"/>
    <property type="match status" value="1"/>
</dbReference>
<dbReference type="Proteomes" id="UP001150569">
    <property type="component" value="Unassembled WGS sequence"/>
</dbReference>
<evidence type="ECO:0000256" key="8">
    <source>
        <dbReference type="ARBA" id="ARBA00022840"/>
    </source>
</evidence>
<evidence type="ECO:0000256" key="7">
    <source>
        <dbReference type="ARBA" id="ARBA00022741"/>
    </source>
</evidence>
<dbReference type="InterPro" id="IPR014042">
    <property type="entry name" value="Glutathione_synthase_a-hlx"/>
</dbReference>
<dbReference type="GO" id="GO:0005829">
    <property type="term" value="C:cytosol"/>
    <property type="evidence" value="ECO:0007669"/>
    <property type="project" value="TreeGrafter"/>
</dbReference>
<comment type="caution">
    <text evidence="14">The sequence shown here is derived from an EMBL/GenBank/DDBJ whole genome shotgun (WGS) entry which is preliminary data.</text>
</comment>
<dbReference type="Gene3D" id="3.30.1490.50">
    <property type="match status" value="1"/>
</dbReference>
<keyword evidence="15" id="KW-1185">Reference proteome</keyword>
<reference evidence="14" key="1">
    <citation type="submission" date="2022-07" db="EMBL/GenBank/DDBJ databases">
        <title>Phylogenomic reconstructions and comparative analyses of Kickxellomycotina fungi.</title>
        <authorList>
            <person name="Reynolds N.K."/>
            <person name="Stajich J.E."/>
            <person name="Barry K."/>
            <person name="Grigoriev I.V."/>
            <person name="Crous P."/>
            <person name="Smith M.E."/>
        </authorList>
    </citation>
    <scope>NUCLEOTIDE SEQUENCE</scope>
    <source>
        <strain evidence="14">RSA 861</strain>
    </source>
</reference>
<dbReference type="Gene3D" id="3.30.1490.80">
    <property type="match status" value="1"/>
</dbReference>
<dbReference type="AlphaFoldDB" id="A0A9W8E2B9"/>
<name>A0A9W8E2B9_9FUNG</name>
<feature type="binding site" evidence="11">
    <location>
        <begin position="371"/>
        <end position="374"/>
    </location>
    <ligand>
        <name>ATP</name>
        <dbReference type="ChEBI" id="CHEBI:30616"/>
    </ligand>
</feature>
<gene>
    <name evidence="14" type="primary">GSH2_1</name>
    <name evidence="14" type="ORF">IWQ60_001666</name>
</gene>
<comment type="pathway">
    <text evidence="1 10">Sulfur metabolism; glutathione biosynthesis; glutathione from L-cysteine and L-glutamate: step 2/2.</text>
</comment>
<proteinExistence type="inferred from homology"/>
<keyword evidence="8 10" id="KW-0067">ATP-binding</keyword>
<keyword evidence="4 10" id="KW-0436">Ligase</keyword>
<evidence type="ECO:0000256" key="3">
    <source>
        <dbReference type="ARBA" id="ARBA00011738"/>
    </source>
</evidence>
<dbReference type="PANTHER" id="PTHR11130">
    <property type="entry name" value="GLUTATHIONE SYNTHETASE"/>
    <property type="match status" value="1"/>
</dbReference>
<feature type="binding site" evidence="11">
    <location>
        <position position="134"/>
    </location>
    <ligand>
        <name>substrate</name>
    </ligand>
</feature>
<dbReference type="GO" id="GO:0043295">
    <property type="term" value="F:glutathione binding"/>
    <property type="evidence" value="ECO:0007669"/>
    <property type="project" value="UniProtKB-UniRule"/>
</dbReference>
<dbReference type="EC" id="6.3.2.3" evidence="10"/>
<evidence type="ECO:0000256" key="2">
    <source>
        <dbReference type="ARBA" id="ARBA00010385"/>
    </source>
</evidence>
<evidence type="ECO:0000256" key="4">
    <source>
        <dbReference type="ARBA" id="ARBA00022598"/>
    </source>
</evidence>